<comment type="caution">
    <text evidence="2">The sequence shown here is derived from an EMBL/GenBank/DDBJ whole genome shotgun (WGS) entry which is preliminary data.</text>
</comment>
<dbReference type="AlphaFoldDB" id="A0A8X6X6H5"/>
<accession>A0A8X6X6H5</accession>
<evidence type="ECO:0000256" key="1">
    <source>
        <dbReference type="SAM" id="MobiDB-lite"/>
    </source>
</evidence>
<organism evidence="2 3">
    <name type="scientific">Trichonephila inaurata madagascariensis</name>
    <dbReference type="NCBI Taxonomy" id="2747483"/>
    <lineage>
        <taxon>Eukaryota</taxon>
        <taxon>Metazoa</taxon>
        <taxon>Ecdysozoa</taxon>
        <taxon>Arthropoda</taxon>
        <taxon>Chelicerata</taxon>
        <taxon>Arachnida</taxon>
        <taxon>Araneae</taxon>
        <taxon>Araneomorphae</taxon>
        <taxon>Entelegynae</taxon>
        <taxon>Araneoidea</taxon>
        <taxon>Nephilidae</taxon>
        <taxon>Trichonephila</taxon>
        <taxon>Trichonephila inaurata</taxon>
    </lineage>
</organism>
<dbReference type="Proteomes" id="UP000886998">
    <property type="component" value="Unassembled WGS sequence"/>
</dbReference>
<protein>
    <submittedName>
        <fullName evidence="2">Uncharacterized protein</fullName>
    </submittedName>
</protein>
<feature type="region of interest" description="Disordered" evidence="1">
    <location>
        <begin position="1"/>
        <end position="52"/>
    </location>
</feature>
<dbReference type="EMBL" id="BMAV01006206">
    <property type="protein sequence ID" value="GFY47918.1"/>
    <property type="molecule type" value="Genomic_DNA"/>
</dbReference>
<evidence type="ECO:0000313" key="2">
    <source>
        <dbReference type="EMBL" id="GFY47918.1"/>
    </source>
</evidence>
<feature type="compositionally biased region" description="Basic and acidic residues" evidence="1">
    <location>
        <begin position="1"/>
        <end position="11"/>
    </location>
</feature>
<sequence length="91" mass="10426">MEKAGLEEQKIRQKTASCREAPVKGQRKVKPGWNKPKGMSEGKKYEGNERNEKATCECGRTLRTMFNTGPVSKLEQRHLNIVQYINVIVYT</sequence>
<evidence type="ECO:0000313" key="3">
    <source>
        <dbReference type="Proteomes" id="UP000886998"/>
    </source>
</evidence>
<proteinExistence type="predicted"/>
<gene>
    <name evidence="2" type="ORF">TNIN_232071</name>
</gene>
<feature type="compositionally biased region" description="Basic and acidic residues" evidence="1">
    <location>
        <begin position="38"/>
        <end position="52"/>
    </location>
</feature>
<name>A0A8X6X6H5_9ARAC</name>
<keyword evidence="3" id="KW-1185">Reference proteome</keyword>
<reference evidence="2" key="1">
    <citation type="submission" date="2020-08" db="EMBL/GenBank/DDBJ databases">
        <title>Multicomponent nature underlies the extraordinary mechanical properties of spider dragline silk.</title>
        <authorList>
            <person name="Kono N."/>
            <person name="Nakamura H."/>
            <person name="Mori M."/>
            <person name="Yoshida Y."/>
            <person name="Ohtoshi R."/>
            <person name="Malay A.D."/>
            <person name="Moran D.A.P."/>
            <person name="Tomita M."/>
            <person name="Numata K."/>
            <person name="Arakawa K."/>
        </authorList>
    </citation>
    <scope>NUCLEOTIDE SEQUENCE</scope>
</reference>